<organism evidence="3 4">
    <name type="scientific">Poecilia latipinna</name>
    <name type="common">sailfin molly</name>
    <dbReference type="NCBI Taxonomy" id="48699"/>
    <lineage>
        <taxon>Eukaryota</taxon>
        <taxon>Metazoa</taxon>
        <taxon>Chordata</taxon>
        <taxon>Craniata</taxon>
        <taxon>Vertebrata</taxon>
        <taxon>Euteleostomi</taxon>
        <taxon>Actinopterygii</taxon>
        <taxon>Neopterygii</taxon>
        <taxon>Teleostei</taxon>
        <taxon>Neoteleostei</taxon>
        <taxon>Acanthomorphata</taxon>
        <taxon>Ovalentaria</taxon>
        <taxon>Atherinomorphae</taxon>
        <taxon>Cyprinodontiformes</taxon>
        <taxon>Poeciliidae</taxon>
        <taxon>Poeciliinae</taxon>
        <taxon>Poecilia</taxon>
    </lineage>
</organism>
<dbReference type="InterPro" id="IPR016187">
    <property type="entry name" value="CTDL_fold"/>
</dbReference>
<dbReference type="InterPro" id="IPR016186">
    <property type="entry name" value="C-type_lectin-like/link_sf"/>
</dbReference>
<dbReference type="STRING" id="48699.ENSPLAP00000007307"/>
<dbReference type="GO" id="GO:0005886">
    <property type="term" value="C:plasma membrane"/>
    <property type="evidence" value="ECO:0007669"/>
    <property type="project" value="UniProtKB-SubCell"/>
</dbReference>
<reference evidence="3" key="1">
    <citation type="submission" date="2025-08" db="UniProtKB">
        <authorList>
            <consortium name="Ensembl"/>
        </authorList>
    </citation>
    <scope>IDENTIFICATION</scope>
</reference>
<reference evidence="3" key="2">
    <citation type="submission" date="2025-09" db="UniProtKB">
        <authorList>
            <consortium name="Ensembl"/>
        </authorList>
    </citation>
    <scope>IDENTIFICATION</scope>
</reference>
<dbReference type="Proteomes" id="UP000261500">
    <property type="component" value="Unplaced"/>
</dbReference>
<dbReference type="AlphaFoldDB" id="A0A3B3U3Y1"/>
<sequence>MSFPKKTVITQAENKHSKPLTCKAGRPNFCVFKVKIGVMCWTVLHMLVLLTLCCQPSVENDVGVAASCPQDQRAFQGSCFELVGQQLPFHRAEDWCEERGGHLAYIKDKETQNFLERHLDPQKDMWLGLAQSGTPKPQFSVNEEGKQNSTSSCVINGFSEDSLTILNFGKIKDFVCFPAHCEEHQICRISEVMGSFDDLCPEQKSYLTVDYHCKDGRTL</sequence>
<dbReference type="SMART" id="SM00034">
    <property type="entry name" value="CLECT"/>
    <property type="match status" value="1"/>
</dbReference>
<evidence type="ECO:0000313" key="3">
    <source>
        <dbReference type="Ensembl" id="ENSPLAP00000007307.1"/>
    </source>
</evidence>
<dbReference type="Gene3D" id="3.10.100.10">
    <property type="entry name" value="Mannose-Binding Protein A, subunit A"/>
    <property type="match status" value="1"/>
</dbReference>
<keyword evidence="4" id="KW-1185">Reference proteome</keyword>
<dbReference type="Pfam" id="PF00059">
    <property type="entry name" value="Lectin_C"/>
    <property type="match status" value="1"/>
</dbReference>
<dbReference type="GeneTree" id="ENSGT00940000177376"/>
<proteinExistence type="predicted"/>
<dbReference type="Ensembl" id="ENSPLAT00000004788.1">
    <property type="protein sequence ID" value="ENSPLAP00000007307.1"/>
    <property type="gene ID" value="ENSPLAG00000009621.1"/>
</dbReference>
<name>A0A3B3U3Y1_9TELE</name>
<comment type="subcellular location">
    <subcellularLocation>
        <location evidence="1">Cell membrane</location>
        <topology evidence="1">Single-pass type II membrane protein</topology>
    </subcellularLocation>
</comment>
<dbReference type="PANTHER" id="PTHR45710:SF36">
    <property type="entry name" value="C-TYPE LECTIN DOMAIN-CONTAINING PROTEIN"/>
    <property type="match status" value="1"/>
</dbReference>
<feature type="domain" description="C-type lectin" evidence="2">
    <location>
        <begin position="68"/>
        <end position="182"/>
    </location>
</feature>
<evidence type="ECO:0000256" key="1">
    <source>
        <dbReference type="ARBA" id="ARBA00004401"/>
    </source>
</evidence>
<accession>A0A3B3U3Y1</accession>
<evidence type="ECO:0000313" key="4">
    <source>
        <dbReference type="Proteomes" id="UP000261500"/>
    </source>
</evidence>
<evidence type="ECO:0000259" key="2">
    <source>
        <dbReference type="SMART" id="SM00034"/>
    </source>
</evidence>
<dbReference type="SUPFAM" id="SSF56436">
    <property type="entry name" value="C-type lectin-like"/>
    <property type="match status" value="1"/>
</dbReference>
<dbReference type="InterPro" id="IPR001304">
    <property type="entry name" value="C-type_lectin-like"/>
</dbReference>
<dbReference type="InterPro" id="IPR050828">
    <property type="entry name" value="C-type_lectin/matrix_domain"/>
</dbReference>
<dbReference type="PANTHER" id="PTHR45710">
    <property type="entry name" value="C-TYPE LECTIN DOMAIN-CONTAINING PROTEIN 180"/>
    <property type="match status" value="1"/>
</dbReference>
<protein>
    <recommendedName>
        <fullName evidence="2">C-type lectin domain-containing protein</fullName>
    </recommendedName>
</protein>